<protein>
    <submittedName>
        <fullName evidence="1">16432_t:CDS:1</fullName>
    </submittedName>
</protein>
<proteinExistence type="predicted"/>
<dbReference type="OrthoDB" id="2377184at2759"/>
<evidence type="ECO:0000313" key="2">
    <source>
        <dbReference type="Proteomes" id="UP001153678"/>
    </source>
</evidence>
<gene>
    <name evidence="1" type="ORF">FWILDA_LOCUS6702</name>
</gene>
<sequence>MWFSFSPSYFPIILTCFFKKRIHFIVEHVAAKTLASLLTLSLLQPSFIKVPSHKFYDRDQALNSLLKVARFNYQGCKSPDHKDHRFILIPGGIGIGKTRTG</sequence>
<name>A0A9W4SN40_9GLOM</name>
<organism evidence="1 2">
    <name type="scientific">Funneliformis geosporum</name>
    <dbReference type="NCBI Taxonomy" id="1117311"/>
    <lineage>
        <taxon>Eukaryota</taxon>
        <taxon>Fungi</taxon>
        <taxon>Fungi incertae sedis</taxon>
        <taxon>Mucoromycota</taxon>
        <taxon>Glomeromycotina</taxon>
        <taxon>Glomeromycetes</taxon>
        <taxon>Glomerales</taxon>
        <taxon>Glomeraceae</taxon>
        <taxon>Funneliformis</taxon>
    </lineage>
</organism>
<comment type="caution">
    <text evidence="1">The sequence shown here is derived from an EMBL/GenBank/DDBJ whole genome shotgun (WGS) entry which is preliminary data.</text>
</comment>
<dbReference type="AlphaFoldDB" id="A0A9W4SN40"/>
<evidence type="ECO:0000313" key="1">
    <source>
        <dbReference type="EMBL" id="CAI2174656.1"/>
    </source>
</evidence>
<dbReference type="Proteomes" id="UP001153678">
    <property type="component" value="Unassembled WGS sequence"/>
</dbReference>
<accession>A0A9W4SN40</accession>
<keyword evidence="2" id="KW-1185">Reference proteome</keyword>
<reference evidence="1" key="1">
    <citation type="submission" date="2022-08" db="EMBL/GenBank/DDBJ databases">
        <authorList>
            <person name="Kallberg Y."/>
            <person name="Tangrot J."/>
            <person name="Rosling A."/>
        </authorList>
    </citation>
    <scope>NUCLEOTIDE SEQUENCE</scope>
    <source>
        <strain evidence="1">Wild A</strain>
    </source>
</reference>
<dbReference type="EMBL" id="CAMKVN010001242">
    <property type="protein sequence ID" value="CAI2174656.1"/>
    <property type="molecule type" value="Genomic_DNA"/>
</dbReference>